<feature type="chain" id="PRO_5012567251" description="Secreted protein" evidence="1">
    <location>
        <begin position="22"/>
        <end position="127"/>
    </location>
</feature>
<evidence type="ECO:0008006" key="3">
    <source>
        <dbReference type="Google" id="ProtNLM"/>
    </source>
</evidence>
<dbReference type="AlphaFoldDB" id="A0A1M4E0M3"/>
<reference evidence="2" key="1">
    <citation type="submission" date="2016-04" db="EMBL/GenBank/DDBJ databases">
        <authorList>
            <person name="Evans L.H."/>
            <person name="Alamgir A."/>
            <person name="Owens N."/>
            <person name="Weber N.D."/>
            <person name="Virtaneva K."/>
            <person name="Barbian K."/>
            <person name="Babar A."/>
            <person name="Rosenke K."/>
        </authorList>
    </citation>
    <scope>NUCLEOTIDE SEQUENCE</scope>
    <source>
        <strain evidence="2">Nono1</strain>
    </source>
</reference>
<keyword evidence="1" id="KW-0732">Signal</keyword>
<accession>A0A1M4E0M3</accession>
<proteinExistence type="predicted"/>
<feature type="signal peptide" evidence="1">
    <location>
        <begin position="1"/>
        <end position="21"/>
    </location>
</feature>
<evidence type="ECO:0000313" key="2">
    <source>
        <dbReference type="EMBL" id="SBO92372.1"/>
    </source>
</evidence>
<organism evidence="2">
    <name type="scientific">Nonomuraea gerenzanensis</name>
    <dbReference type="NCBI Taxonomy" id="93944"/>
    <lineage>
        <taxon>Bacteria</taxon>
        <taxon>Bacillati</taxon>
        <taxon>Actinomycetota</taxon>
        <taxon>Actinomycetes</taxon>
        <taxon>Streptosporangiales</taxon>
        <taxon>Streptosporangiaceae</taxon>
        <taxon>Nonomuraea</taxon>
    </lineage>
</organism>
<name>A0A1M4E0M3_9ACTN</name>
<gene>
    <name evidence="2" type="ORF">BN4615_P1886</name>
</gene>
<sequence>MLTALALPLVTVMSLGTPAEARPVPLSYIYNKPANQIGIGVYQARGQRPWTHILPAGQRTDSYLDWQRAGGFYIGPGYCAEPYYFANGDWQPYGVTVRGPDYFDVFDSVVGETTSRNEVRSLRACTG</sequence>
<dbReference type="EMBL" id="LT559118">
    <property type="protein sequence ID" value="SBO92372.1"/>
    <property type="molecule type" value="Genomic_DNA"/>
</dbReference>
<protein>
    <recommendedName>
        <fullName evidence="3">Secreted protein</fullName>
    </recommendedName>
</protein>
<evidence type="ECO:0000256" key="1">
    <source>
        <dbReference type="SAM" id="SignalP"/>
    </source>
</evidence>